<feature type="transmembrane region" description="Helical" evidence="2">
    <location>
        <begin position="22"/>
        <end position="41"/>
    </location>
</feature>
<feature type="region of interest" description="Disordered" evidence="1">
    <location>
        <begin position="1"/>
        <end position="21"/>
    </location>
</feature>
<dbReference type="AlphaFoldDB" id="A0A803N1E5"/>
<evidence type="ECO:0000313" key="3">
    <source>
        <dbReference type="EnsemblPlants" id="AUR62038779-RA:cds"/>
    </source>
</evidence>
<dbReference type="GO" id="GO:0005742">
    <property type="term" value="C:mitochondrial outer membrane translocase complex"/>
    <property type="evidence" value="ECO:0007669"/>
    <property type="project" value="InterPro"/>
</dbReference>
<dbReference type="Gramene" id="AUR62038779-RA">
    <property type="protein sequence ID" value="AUR62038779-RA:cds"/>
    <property type="gene ID" value="AUR62038779"/>
</dbReference>
<organism evidence="3 4">
    <name type="scientific">Chenopodium quinoa</name>
    <name type="common">Quinoa</name>
    <dbReference type="NCBI Taxonomy" id="63459"/>
    <lineage>
        <taxon>Eukaryota</taxon>
        <taxon>Viridiplantae</taxon>
        <taxon>Streptophyta</taxon>
        <taxon>Embryophyta</taxon>
        <taxon>Tracheophyta</taxon>
        <taxon>Spermatophyta</taxon>
        <taxon>Magnoliopsida</taxon>
        <taxon>eudicotyledons</taxon>
        <taxon>Gunneridae</taxon>
        <taxon>Pentapetalae</taxon>
        <taxon>Caryophyllales</taxon>
        <taxon>Chenopodiaceae</taxon>
        <taxon>Chenopodioideae</taxon>
        <taxon>Atripliceae</taxon>
        <taxon>Chenopodium</taxon>
    </lineage>
</organism>
<protein>
    <submittedName>
        <fullName evidence="3">Uncharacterized protein</fullName>
    </submittedName>
</protein>
<keyword evidence="2" id="KW-0812">Transmembrane</keyword>
<reference evidence="3" key="1">
    <citation type="journal article" date="2017" name="Nature">
        <title>The genome of Chenopodium quinoa.</title>
        <authorList>
            <person name="Jarvis D.E."/>
            <person name="Ho Y.S."/>
            <person name="Lightfoot D.J."/>
            <person name="Schmoeckel S.M."/>
            <person name="Li B."/>
            <person name="Borm T.J.A."/>
            <person name="Ohyanagi H."/>
            <person name="Mineta K."/>
            <person name="Michell C.T."/>
            <person name="Saber N."/>
            <person name="Kharbatia N.M."/>
            <person name="Rupper R.R."/>
            <person name="Sharp A.R."/>
            <person name="Dally N."/>
            <person name="Boughton B.A."/>
            <person name="Woo Y.H."/>
            <person name="Gao G."/>
            <person name="Schijlen E.G.W.M."/>
            <person name="Guo X."/>
            <person name="Momin A.A."/>
            <person name="Negrao S."/>
            <person name="Al-Babili S."/>
            <person name="Gehring C."/>
            <person name="Roessner U."/>
            <person name="Jung C."/>
            <person name="Murphy K."/>
            <person name="Arold S.T."/>
            <person name="Gojobori T."/>
            <person name="van der Linden C.G."/>
            <person name="van Loo E.N."/>
            <person name="Jellen E.N."/>
            <person name="Maughan P.J."/>
            <person name="Tester M."/>
        </authorList>
    </citation>
    <scope>NUCLEOTIDE SEQUENCE [LARGE SCALE GENOMIC DNA]</scope>
    <source>
        <strain evidence="3">cv. PI 614886</strain>
    </source>
</reference>
<keyword evidence="2" id="KW-1133">Transmembrane helix</keyword>
<proteinExistence type="predicted"/>
<dbReference type="EnsemblPlants" id="AUR62038779-RA">
    <property type="protein sequence ID" value="AUR62038779-RA:cds"/>
    <property type="gene ID" value="AUR62038779"/>
</dbReference>
<dbReference type="PANTHER" id="PTHR35999">
    <property type="entry name" value="MITOCHONDRIAL IMPORT RECEPTOR SUBUNIT TOM6 HOMOLOG"/>
    <property type="match status" value="1"/>
</dbReference>
<sequence length="86" mass="9864">MSSFNNDGDEHKTTDHSFDDGYGASILLSVWISQMFGGMFLKKPSKEEALMQLRSHGLMFEAWVVAIRVSPYVLQYFQKEEITLDL</sequence>
<reference evidence="3" key="2">
    <citation type="submission" date="2021-03" db="UniProtKB">
        <authorList>
            <consortium name="EnsemblPlants"/>
        </authorList>
    </citation>
    <scope>IDENTIFICATION</scope>
</reference>
<evidence type="ECO:0000256" key="1">
    <source>
        <dbReference type="SAM" id="MobiDB-lite"/>
    </source>
</evidence>
<accession>A0A803N1E5</accession>
<evidence type="ECO:0000313" key="4">
    <source>
        <dbReference type="Proteomes" id="UP000596660"/>
    </source>
</evidence>
<dbReference type="Proteomes" id="UP000596660">
    <property type="component" value="Unplaced"/>
</dbReference>
<keyword evidence="2" id="KW-0472">Membrane</keyword>
<keyword evidence="4" id="KW-1185">Reference proteome</keyword>
<dbReference type="PANTHER" id="PTHR35999:SF1">
    <property type="entry name" value="MITOCHONDRIAL IMPORT RECEPTOR SUBUNIT TOM6 HOMOLOG"/>
    <property type="match status" value="1"/>
</dbReference>
<dbReference type="InterPro" id="IPR034554">
    <property type="entry name" value="TOM6_plants"/>
</dbReference>
<name>A0A803N1E5_CHEQI</name>
<feature type="compositionally biased region" description="Basic and acidic residues" evidence="1">
    <location>
        <begin position="8"/>
        <end position="19"/>
    </location>
</feature>
<evidence type="ECO:0000256" key="2">
    <source>
        <dbReference type="SAM" id="Phobius"/>
    </source>
</evidence>